<sequence>MPDRVEIIVITKSSLRSCAGLEHLLNAFESIKELTPTHWGTDERAPNPYDRNDLLATVSAFKSDFNMPSLHRRQAPRYKAYFSASDRGLNYVSVEFGSSLQNKDLHRVFLLGDAIAAQLEAEFGIVHPVWLEGSQEYCASGKITASELQKYGPSPVCARTWFGSHLVQLISSKRLFLSGAIIHNTPWGGVQLDLVQHPWKSDLETLSNRQRSVMKHLQPSGVFGDYTQFLNYQPGSNWIPILDKISHKVG</sequence>
<keyword evidence="2" id="KW-1185">Reference proteome</keyword>
<protein>
    <submittedName>
        <fullName evidence="1">Uncharacterized protein</fullName>
    </submittedName>
</protein>
<gene>
    <name evidence="1" type="ORF">WA1_15620</name>
</gene>
<evidence type="ECO:0000313" key="1">
    <source>
        <dbReference type="EMBL" id="KYC41491.1"/>
    </source>
</evidence>
<accession>A0A139X9X4</accession>
<reference evidence="1 2" key="1">
    <citation type="journal article" date="2013" name="Genome Biol. Evol.">
        <title>Genomes of Stigonematalean cyanobacteria (subsection V) and the evolution of oxygenic photosynthesis from prokaryotes to plastids.</title>
        <authorList>
            <person name="Dagan T."/>
            <person name="Roettger M."/>
            <person name="Stucken K."/>
            <person name="Landan G."/>
            <person name="Koch R."/>
            <person name="Major P."/>
            <person name="Gould S.B."/>
            <person name="Goremykin V.V."/>
            <person name="Rippka R."/>
            <person name="Tandeau de Marsac N."/>
            <person name="Gugger M."/>
            <person name="Lockhart P.J."/>
            <person name="Allen J.F."/>
            <person name="Brune I."/>
            <person name="Maus I."/>
            <person name="Puhler A."/>
            <person name="Martin W.F."/>
        </authorList>
    </citation>
    <scope>NUCLEOTIDE SEQUENCE [LARGE SCALE GENOMIC DNA]</scope>
    <source>
        <strain evidence="1 2">PCC 7110</strain>
    </source>
</reference>
<dbReference type="Proteomes" id="UP000076925">
    <property type="component" value="Unassembled WGS sequence"/>
</dbReference>
<dbReference type="EMBL" id="ANNX02000020">
    <property type="protein sequence ID" value="KYC41491.1"/>
    <property type="molecule type" value="Genomic_DNA"/>
</dbReference>
<dbReference type="AlphaFoldDB" id="A0A139X9X4"/>
<proteinExistence type="predicted"/>
<dbReference type="RefSeq" id="WP_017749417.1">
    <property type="nucleotide sequence ID" value="NZ_KQ976354.1"/>
</dbReference>
<dbReference type="OrthoDB" id="2658190at2"/>
<comment type="caution">
    <text evidence="1">The sequence shown here is derived from an EMBL/GenBank/DDBJ whole genome shotgun (WGS) entry which is preliminary data.</text>
</comment>
<name>A0A139X9X4_9CYAN</name>
<dbReference type="STRING" id="128403.WA1_15620"/>
<organism evidence="1 2">
    <name type="scientific">Scytonema hofmannii PCC 7110</name>
    <dbReference type="NCBI Taxonomy" id="128403"/>
    <lineage>
        <taxon>Bacteria</taxon>
        <taxon>Bacillati</taxon>
        <taxon>Cyanobacteriota</taxon>
        <taxon>Cyanophyceae</taxon>
        <taxon>Nostocales</taxon>
        <taxon>Scytonemataceae</taxon>
        <taxon>Scytonema</taxon>
    </lineage>
</organism>
<evidence type="ECO:0000313" key="2">
    <source>
        <dbReference type="Proteomes" id="UP000076925"/>
    </source>
</evidence>